<comment type="caution">
    <text evidence="2">The sequence shown here is derived from an EMBL/GenBank/DDBJ whole genome shotgun (WGS) entry which is preliminary data.</text>
</comment>
<accession>A0A840N447</accession>
<reference evidence="2 3" key="1">
    <citation type="submission" date="2020-08" db="EMBL/GenBank/DDBJ databases">
        <title>Genomic Encyclopedia of Type Strains, Phase IV (KMG-IV): sequencing the most valuable type-strain genomes for metagenomic binning, comparative biology and taxonomic classification.</title>
        <authorList>
            <person name="Goeker M."/>
        </authorList>
    </citation>
    <scope>NUCLEOTIDE SEQUENCE [LARGE SCALE GENOMIC DNA]</scope>
    <source>
        <strain evidence="2 3">DSM 17498</strain>
    </source>
</reference>
<organism evidence="2 3">
    <name type="scientific">Afipia massiliensis</name>
    <dbReference type="NCBI Taxonomy" id="211460"/>
    <lineage>
        <taxon>Bacteria</taxon>
        <taxon>Pseudomonadati</taxon>
        <taxon>Pseudomonadota</taxon>
        <taxon>Alphaproteobacteria</taxon>
        <taxon>Hyphomicrobiales</taxon>
        <taxon>Nitrobacteraceae</taxon>
        <taxon>Afipia</taxon>
    </lineage>
</organism>
<sequence length="48" mass="5455">MFSCGSWLVWIEAGGCLQRAWLIKPPVAIFFAYFFSNAQVLLERGMKA</sequence>
<evidence type="ECO:0000313" key="3">
    <source>
        <dbReference type="Proteomes" id="UP000521227"/>
    </source>
</evidence>
<dbReference type="AlphaFoldDB" id="A0A840N447"/>
<protein>
    <submittedName>
        <fullName evidence="2">Uncharacterized protein</fullName>
    </submittedName>
</protein>
<feature type="transmembrane region" description="Helical" evidence="1">
    <location>
        <begin position="20"/>
        <end position="42"/>
    </location>
</feature>
<keyword evidence="1" id="KW-0812">Transmembrane</keyword>
<proteinExistence type="predicted"/>
<gene>
    <name evidence="2" type="ORF">HNQ36_003900</name>
</gene>
<dbReference type="Proteomes" id="UP000521227">
    <property type="component" value="Unassembled WGS sequence"/>
</dbReference>
<keyword evidence="1" id="KW-1133">Transmembrane helix</keyword>
<evidence type="ECO:0000313" key="2">
    <source>
        <dbReference type="EMBL" id="MBB5053900.1"/>
    </source>
</evidence>
<keyword evidence="1" id="KW-0472">Membrane</keyword>
<name>A0A840N447_9BRAD</name>
<evidence type="ECO:0000256" key="1">
    <source>
        <dbReference type="SAM" id="Phobius"/>
    </source>
</evidence>
<dbReference type="EMBL" id="JACHIJ010000005">
    <property type="protein sequence ID" value="MBB5053900.1"/>
    <property type="molecule type" value="Genomic_DNA"/>
</dbReference>